<feature type="compositionally biased region" description="Polar residues" evidence="1">
    <location>
        <begin position="107"/>
        <end position="122"/>
    </location>
</feature>
<feature type="compositionally biased region" description="Basic and acidic residues" evidence="1">
    <location>
        <begin position="147"/>
        <end position="158"/>
    </location>
</feature>
<feature type="compositionally biased region" description="Polar residues" evidence="1">
    <location>
        <begin position="1"/>
        <end position="10"/>
    </location>
</feature>
<organism evidence="2 3">
    <name type="scientific">Fraxinus pennsylvanica</name>
    <dbReference type="NCBI Taxonomy" id="56036"/>
    <lineage>
        <taxon>Eukaryota</taxon>
        <taxon>Viridiplantae</taxon>
        <taxon>Streptophyta</taxon>
        <taxon>Embryophyta</taxon>
        <taxon>Tracheophyta</taxon>
        <taxon>Spermatophyta</taxon>
        <taxon>Magnoliopsida</taxon>
        <taxon>eudicotyledons</taxon>
        <taxon>Gunneridae</taxon>
        <taxon>Pentapetalae</taxon>
        <taxon>asterids</taxon>
        <taxon>lamiids</taxon>
        <taxon>Lamiales</taxon>
        <taxon>Oleaceae</taxon>
        <taxon>Oleeae</taxon>
        <taxon>Fraxinus</taxon>
    </lineage>
</organism>
<feature type="compositionally biased region" description="Basic and acidic residues" evidence="1">
    <location>
        <begin position="123"/>
        <end position="137"/>
    </location>
</feature>
<evidence type="ECO:0000256" key="1">
    <source>
        <dbReference type="SAM" id="MobiDB-lite"/>
    </source>
</evidence>
<dbReference type="EMBL" id="OU503048">
    <property type="protein sequence ID" value="CAI9775102.1"/>
    <property type="molecule type" value="Genomic_DNA"/>
</dbReference>
<dbReference type="Proteomes" id="UP000834106">
    <property type="component" value="Chromosome 13"/>
</dbReference>
<sequence>MVCSVSTGKSGPNWLDRLRSSRGFPSGEASNLENFLNNPTSPDLKQPDPISDHNLDPNPSKNDPGFDRIQKEDNQLFDVMTNVLFELFNYGDSNNGNFPKIKKSCRKQSNPRIYIPSNNDINENVKVHSEKESRSDDDNSQVAGVKESSENLVLRRNEEEGDMSKGNLSGFSLTEVTVIDTSYKSWKFEKLLYRKKNVWKVRDKKGASVNVGSKKKRKQSASFMNGEKKQKVVDKEGSGREPEFASNEVTYPTNKSVEGHEKVVDTAGKILKKKEANLKSEKGSTPVILIKSIPPRQRRDATARHCEHCSFATGGVCAVGVCAVAEWSCGGGVASGCGGGVDAGCSGFRSSWWWWVCALWVRWYWGRGGDTVGVWCLTSCGANVVCGELVGSDLV</sequence>
<feature type="compositionally biased region" description="Polar residues" evidence="1">
    <location>
        <begin position="28"/>
        <end position="43"/>
    </location>
</feature>
<accession>A0AAD1ZXY0</accession>
<reference evidence="2" key="1">
    <citation type="submission" date="2023-05" db="EMBL/GenBank/DDBJ databases">
        <authorList>
            <person name="Huff M."/>
        </authorList>
    </citation>
    <scope>NUCLEOTIDE SEQUENCE</scope>
</reference>
<evidence type="ECO:0000313" key="2">
    <source>
        <dbReference type="EMBL" id="CAI9775102.1"/>
    </source>
</evidence>
<dbReference type="AlphaFoldDB" id="A0AAD1ZXY0"/>
<name>A0AAD1ZXY0_9LAMI</name>
<dbReference type="PANTHER" id="PTHR37258:SF1">
    <property type="entry name" value="FANTOM PROTEIN"/>
    <property type="match status" value="1"/>
</dbReference>
<proteinExistence type="predicted"/>
<feature type="region of interest" description="Disordered" evidence="1">
    <location>
        <begin position="1"/>
        <end position="68"/>
    </location>
</feature>
<feature type="region of interest" description="Disordered" evidence="1">
    <location>
        <begin position="101"/>
        <end position="167"/>
    </location>
</feature>
<dbReference type="PANTHER" id="PTHR37258">
    <property type="entry name" value="FANTOM PROTEIN"/>
    <property type="match status" value="1"/>
</dbReference>
<gene>
    <name evidence="2" type="ORF">FPE_LOCUS22532</name>
</gene>
<evidence type="ECO:0000313" key="3">
    <source>
        <dbReference type="Proteomes" id="UP000834106"/>
    </source>
</evidence>
<feature type="compositionally biased region" description="Basic and acidic residues" evidence="1">
    <location>
        <begin position="226"/>
        <end position="243"/>
    </location>
</feature>
<protein>
    <submittedName>
        <fullName evidence="2">Uncharacterized protein</fullName>
    </submittedName>
</protein>
<feature type="region of interest" description="Disordered" evidence="1">
    <location>
        <begin position="209"/>
        <end position="246"/>
    </location>
</feature>
<keyword evidence="3" id="KW-1185">Reference proteome</keyword>